<evidence type="ECO:0000313" key="1">
    <source>
        <dbReference type="EMBL" id="MBB4005552.1"/>
    </source>
</evidence>
<dbReference type="EMBL" id="JACIEM010000007">
    <property type="protein sequence ID" value="MBB4005552.1"/>
    <property type="molecule type" value="Genomic_DNA"/>
</dbReference>
<dbReference type="Proteomes" id="UP000588647">
    <property type="component" value="Unassembled WGS sequence"/>
</dbReference>
<proteinExistence type="predicted"/>
<sequence length="341" mass="37049">MFDGLAEAAAALGKAFDPPHLEQVVGALVPAIVFRPAGPEGPVAGGSQIGGTPDVPAGFVWPRPTPLADARELAGRANTEMGQEMLAHIELGLPYAFVAQVDLGEAAKLGDVAANLPSNGRLLFFYDFPTGPWDTGTRSARVIWDTSPTGNLAPAPVPDDLAAAVRSELDELGDLRPDGKGGTNYGAPRRPMTLSATWRLPHPAALESEELLSSGTADTDGEAETFREDYGEAVEAHHDGYTRELWRRQQLLGSPQPEQDDPRLNAVVVSKFGVQHLSREVWKERYPAIKAEAAEWTLLLQLDVGDWMQAKFVEGTVYFVIRRDDLEGRRFEKVVAVYQQT</sequence>
<dbReference type="Gene3D" id="2.30.320.10">
    <property type="entry name" value="YwqG-like"/>
    <property type="match status" value="1"/>
</dbReference>
<gene>
    <name evidence="1" type="ORF">GGR03_004654</name>
</gene>
<dbReference type="SUPFAM" id="SSF103032">
    <property type="entry name" value="Hypothetical protein YwqG"/>
    <property type="match status" value="1"/>
</dbReference>
<organism evidence="1 2">
    <name type="scientific">Aurantimonas endophytica</name>
    <dbReference type="NCBI Taxonomy" id="1522175"/>
    <lineage>
        <taxon>Bacteria</taxon>
        <taxon>Pseudomonadati</taxon>
        <taxon>Pseudomonadota</taxon>
        <taxon>Alphaproteobacteria</taxon>
        <taxon>Hyphomicrobiales</taxon>
        <taxon>Aurantimonadaceae</taxon>
        <taxon>Aurantimonas</taxon>
    </lineage>
</organism>
<dbReference type="AlphaFoldDB" id="A0A7W6MRY6"/>
<keyword evidence="2" id="KW-1185">Reference proteome</keyword>
<dbReference type="PANTHER" id="PTHR36436:SF6">
    <property type="entry name" value="SLL5081 PROTEIN"/>
    <property type="match status" value="1"/>
</dbReference>
<dbReference type="Pfam" id="PF09234">
    <property type="entry name" value="DUF1963"/>
    <property type="match status" value="1"/>
</dbReference>
<dbReference type="PANTHER" id="PTHR36436">
    <property type="entry name" value="SLL5081 PROTEIN"/>
    <property type="match status" value="1"/>
</dbReference>
<name>A0A7W6MRY6_9HYPH</name>
<dbReference type="InterPro" id="IPR035948">
    <property type="entry name" value="YwqG-like_sf"/>
</dbReference>
<protein>
    <submittedName>
        <fullName evidence="1">Uncharacterized protein YwqG</fullName>
    </submittedName>
</protein>
<dbReference type="InterPro" id="IPR015315">
    <property type="entry name" value="DUF1963"/>
</dbReference>
<reference evidence="1 2" key="1">
    <citation type="submission" date="2020-08" db="EMBL/GenBank/DDBJ databases">
        <title>Genomic Encyclopedia of Type Strains, Phase IV (KMG-IV): sequencing the most valuable type-strain genomes for metagenomic binning, comparative biology and taxonomic classification.</title>
        <authorList>
            <person name="Goeker M."/>
        </authorList>
    </citation>
    <scope>NUCLEOTIDE SEQUENCE [LARGE SCALE GENOMIC DNA]</scope>
    <source>
        <strain evidence="1 2">DSM 103570</strain>
    </source>
</reference>
<comment type="caution">
    <text evidence="1">The sequence shown here is derived from an EMBL/GenBank/DDBJ whole genome shotgun (WGS) entry which is preliminary data.</text>
</comment>
<dbReference type="RefSeq" id="WP_183211165.1">
    <property type="nucleotide sequence ID" value="NZ_JAAAMM010000007.1"/>
</dbReference>
<evidence type="ECO:0000313" key="2">
    <source>
        <dbReference type="Proteomes" id="UP000588647"/>
    </source>
</evidence>
<accession>A0A7W6MRY6</accession>